<keyword evidence="2" id="KW-1185">Reference proteome</keyword>
<sequence>MAEQDVTKYMKAEINDCLHTESEIKEGQDLSPKWSAEYSDVYDARNLKVKTFRHQAQVSSAAKERNATSSRRFSEGEIELGTRLVAREQLQGTIYVPTSAKLWKQILTVRLKRLDELLEGGMNLDLLTNEEIAKGVAREKLVEELLGEEK</sequence>
<dbReference type="KEGG" id="ccac:CcaHIS019_0101790"/>
<name>A0AA48HXT3_9TREE</name>
<evidence type="ECO:0000313" key="1">
    <source>
        <dbReference type="EMBL" id="BEI87461.1"/>
    </source>
</evidence>
<dbReference type="RefSeq" id="XP_060452727.1">
    <property type="nucleotide sequence ID" value="XM_060597444.1"/>
</dbReference>
<gene>
    <name evidence="1" type="ORF">CcaverHIS019_0101790</name>
</gene>
<protein>
    <submittedName>
        <fullName evidence="1">Uncharacterized protein</fullName>
    </submittedName>
</protein>
<dbReference type="Proteomes" id="UP001233271">
    <property type="component" value="Chromosome 1"/>
</dbReference>
<proteinExistence type="predicted"/>
<evidence type="ECO:0000313" key="2">
    <source>
        <dbReference type="Proteomes" id="UP001233271"/>
    </source>
</evidence>
<accession>A0AA48HXT3</accession>
<dbReference type="AlphaFoldDB" id="A0AA48HXT3"/>
<dbReference type="EMBL" id="AP028212">
    <property type="protein sequence ID" value="BEI87461.1"/>
    <property type="molecule type" value="Genomic_DNA"/>
</dbReference>
<organism evidence="1 2">
    <name type="scientific">Cutaneotrichosporon cavernicola</name>
    <dbReference type="NCBI Taxonomy" id="279322"/>
    <lineage>
        <taxon>Eukaryota</taxon>
        <taxon>Fungi</taxon>
        <taxon>Dikarya</taxon>
        <taxon>Basidiomycota</taxon>
        <taxon>Agaricomycotina</taxon>
        <taxon>Tremellomycetes</taxon>
        <taxon>Trichosporonales</taxon>
        <taxon>Trichosporonaceae</taxon>
        <taxon>Cutaneotrichosporon</taxon>
    </lineage>
</organism>
<dbReference type="GeneID" id="85491332"/>
<reference evidence="1" key="1">
    <citation type="journal article" date="2023" name="BMC Genomics">
        <title>Chromosome-level genome assemblies of Cutaneotrichosporon spp. (Trichosporonales, Basidiomycota) reveal imbalanced evolution between nucleotide sequences and chromosome synteny.</title>
        <authorList>
            <person name="Kobayashi Y."/>
            <person name="Kayamori A."/>
            <person name="Aoki K."/>
            <person name="Shiwa Y."/>
            <person name="Matsutani M."/>
            <person name="Fujita N."/>
            <person name="Sugita T."/>
            <person name="Iwasaki W."/>
            <person name="Tanaka N."/>
            <person name="Takashima M."/>
        </authorList>
    </citation>
    <scope>NUCLEOTIDE SEQUENCE</scope>
    <source>
        <strain evidence="1">HIS019</strain>
    </source>
</reference>